<evidence type="ECO:0000256" key="1">
    <source>
        <dbReference type="SAM" id="Phobius"/>
    </source>
</evidence>
<evidence type="ECO:0000313" key="3">
    <source>
        <dbReference type="Proteomes" id="UP000198382"/>
    </source>
</evidence>
<sequence length="77" mass="9864">MIFCFFVCYYKSIPFILYSLFYFLYSLFYFLFSISYSLYSIFYFLYPILFILFLRKLFYCFHNYDNLLKSIYRTFQR</sequence>
<gene>
    <name evidence="2" type="ORF">B0A65_09820</name>
</gene>
<accession>A0ABX4BR66</accession>
<keyword evidence="1" id="KW-0472">Membrane</keyword>
<evidence type="ECO:0000313" key="2">
    <source>
        <dbReference type="EMBL" id="OXA79653.1"/>
    </source>
</evidence>
<reference evidence="2 3" key="1">
    <citation type="submission" date="2016-11" db="EMBL/GenBank/DDBJ databases">
        <title>Whole genomes of Flavobacteriaceae.</title>
        <authorList>
            <person name="Stine C."/>
            <person name="Li C."/>
            <person name="Tadesse D."/>
        </authorList>
    </citation>
    <scope>NUCLEOTIDE SEQUENCE [LARGE SCALE GENOMIC DNA]</scope>
    <source>
        <strain evidence="2 3">DSM 15937</strain>
    </source>
</reference>
<keyword evidence="3" id="KW-1185">Reference proteome</keyword>
<organism evidence="2 3">
    <name type="scientific">Flavobacterium frigidimaris</name>
    <dbReference type="NCBI Taxonomy" id="262320"/>
    <lineage>
        <taxon>Bacteria</taxon>
        <taxon>Pseudomonadati</taxon>
        <taxon>Bacteroidota</taxon>
        <taxon>Flavobacteriia</taxon>
        <taxon>Flavobacteriales</taxon>
        <taxon>Flavobacteriaceae</taxon>
        <taxon>Flavobacterium</taxon>
    </lineage>
</organism>
<name>A0ABX4BR66_FLAFR</name>
<protein>
    <submittedName>
        <fullName evidence="2">Uncharacterized protein</fullName>
    </submittedName>
</protein>
<feature type="transmembrane region" description="Helical" evidence="1">
    <location>
        <begin position="12"/>
        <end position="32"/>
    </location>
</feature>
<dbReference type="EMBL" id="MUGV01000016">
    <property type="protein sequence ID" value="OXA79653.1"/>
    <property type="molecule type" value="Genomic_DNA"/>
</dbReference>
<feature type="transmembrane region" description="Helical" evidence="1">
    <location>
        <begin position="38"/>
        <end position="54"/>
    </location>
</feature>
<dbReference type="Proteomes" id="UP000198382">
    <property type="component" value="Unassembled WGS sequence"/>
</dbReference>
<comment type="caution">
    <text evidence="2">The sequence shown here is derived from an EMBL/GenBank/DDBJ whole genome shotgun (WGS) entry which is preliminary data.</text>
</comment>
<keyword evidence="1" id="KW-1133">Transmembrane helix</keyword>
<keyword evidence="1" id="KW-0812">Transmembrane</keyword>
<proteinExistence type="predicted"/>